<dbReference type="CDD" id="cd02511">
    <property type="entry name" value="Beta4Glucosyltransferase"/>
    <property type="match status" value="1"/>
</dbReference>
<protein>
    <submittedName>
        <fullName evidence="3">Glycosyltransferase family 2 protein</fullName>
    </submittedName>
</protein>
<dbReference type="AlphaFoldDB" id="A0A9E2KMT5"/>
<dbReference type="PANTHER" id="PTHR43630:SF2">
    <property type="entry name" value="GLYCOSYLTRANSFERASE"/>
    <property type="match status" value="1"/>
</dbReference>
<dbReference type="Gene3D" id="3.90.550.10">
    <property type="entry name" value="Spore Coat Polysaccharide Biosynthesis Protein SpsA, Chain A"/>
    <property type="match status" value="1"/>
</dbReference>
<dbReference type="EMBL" id="JAHLFG010000016">
    <property type="protein sequence ID" value="MBU3826139.1"/>
    <property type="molecule type" value="Genomic_DNA"/>
</dbReference>
<accession>A0A9E2KMT5</accession>
<dbReference type="SUPFAM" id="SSF53448">
    <property type="entry name" value="Nucleotide-diphospho-sugar transferases"/>
    <property type="match status" value="1"/>
</dbReference>
<name>A0A9E2KMT5_9GAMM</name>
<dbReference type="InterPro" id="IPR001173">
    <property type="entry name" value="Glyco_trans_2-like"/>
</dbReference>
<evidence type="ECO:0000313" key="3">
    <source>
        <dbReference type="EMBL" id="MBU3826139.1"/>
    </source>
</evidence>
<evidence type="ECO:0000313" key="4">
    <source>
        <dbReference type="Proteomes" id="UP000824150"/>
    </source>
</evidence>
<evidence type="ECO:0000259" key="2">
    <source>
        <dbReference type="Pfam" id="PF00535"/>
    </source>
</evidence>
<dbReference type="PANTHER" id="PTHR43630">
    <property type="entry name" value="POLY-BETA-1,6-N-ACETYL-D-GLUCOSAMINE SYNTHASE"/>
    <property type="match status" value="1"/>
</dbReference>
<reference evidence="3" key="1">
    <citation type="journal article" date="2021" name="PeerJ">
        <title>Extensive microbial diversity within the chicken gut microbiome revealed by metagenomics and culture.</title>
        <authorList>
            <person name="Gilroy R."/>
            <person name="Ravi A."/>
            <person name="Getino M."/>
            <person name="Pursley I."/>
            <person name="Horton D.L."/>
            <person name="Alikhan N.F."/>
            <person name="Baker D."/>
            <person name="Gharbi K."/>
            <person name="Hall N."/>
            <person name="Watson M."/>
            <person name="Adriaenssens E.M."/>
            <person name="Foster-Nyarko E."/>
            <person name="Jarju S."/>
            <person name="Secka A."/>
            <person name="Antonio M."/>
            <person name="Oren A."/>
            <person name="Chaudhuri R.R."/>
            <person name="La Ragione R."/>
            <person name="Hildebrand F."/>
            <person name="Pallen M.J."/>
        </authorList>
    </citation>
    <scope>NUCLEOTIDE SEQUENCE</scope>
    <source>
        <strain evidence="3">687</strain>
    </source>
</reference>
<sequence length="267" mass="30111">MANEQQLPQVAVPSVSVIILTRNESANIVDCIRSTDGLASEVLVIDGQSTDDTCQKAQEAGARVVKLTTWEGWGHKRQQAQLAASGTYILHLDADERLTPPLKAELSAALAKARGNEIFALPRHNHLFGQSIAHCGWSPDYVLRCYRNDYTKFNDAKVHEHVLVPADGKVIYLKAPLLHYTYQSVEQCLRKQMNYALHFAQEKDERGKRVALCSIPLRGLFTFMRVYILRRGFLDGRWGLWNAISSASYTVNKYLALYAQNKGKRLH</sequence>
<comment type="similarity">
    <text evidence="1">Belongs to the glycosyltransferase 2 family. WaaE/KdtX subfamily.</text>
</comment>
<reference evidence="3" key="2">
    <citation type="submission" date="2021-04" db="EMBL/GenBank/DDBJ databases">
        <authorList>
            <person name="Gilroy R."/>
        </authorList>
    </citation>
    <scope>NUCLEOTIDE SEQUENCE</scope>
    <source>
        <strain evidence="3">687</strain>
    </source>
</reference>
<dbReference type="Proteomes" id="UP000824150">
    <property type="component" value="Unassembled WGS sequence"/>
</dbReference>
<evidence type="ECO:0000256" key="1">
    <source>
        <dbReference type="ARBA" id="ARBA00038494"/>
    </source>
</evidence>
<proteinExistence type="inferred from homology"/>
<comment type="caution">
    <text evidence="3">The sequence shown here is derived from an EMBL/GenBank/DDBJ whole genome shotgun (WGS) entry which is preliminary data.</text>
</comment>
<feature type="domain" description="Glycosyltransferase 2-like" evidence="2">
    <location>
        <begin position="16"/>
        <end position="120"/>
    </location>
</feature>
<dbReference type="Pfam" id="PF00535">
    <property type="entry name" value="Glycos_transf_2"/>
    <property type="match status" value="1"/>
</dbReference>
<organism evidence="3 4">
    <name type="scientific">Candidatus Anaerobiospirillum merdipullorum</name>
    <dbReference type="NCBI Taxonomy" id="2838450"/>
    <lineage>
        <taxon>Bacteria</taxon>
        <taxon>Pseudomonadati</taxon>
        <taxon>Pseudomonadota</taxon>
        <taxon>Gammaproteobacteria</taxon>
        <taxon>Aeromonadales</taxon>
        <taxon>Succinivibrionaceae</taxon>
        <taxon>Anaerobiospirillum</taxon>
    </lineage>
</organism>
<dbReference type="InterPro" id="IPR029044">
    <property type="entry name" value="Nucleotide-diphossugar_trans"/>
</dbReference>
<gene>
    <name evidence="3" type="ORF">IAA31_01400</name>
</gene>